<dbReference type="InterPro" id="IPR036624">
    <property type="entry name" value="Hcp1-lik_sf"/>
</dbReference>
<dbReference type="Proteomes" id="UP001500221">
    <property type="component" value="Unassembled WGS sequence"/>
</dbReference>
<sequence length="199" mass="21359">MTVTHLRRLAAVVALALAATALLLLRPGGGAQALTSVPAAASAAGSGALSGQCTGEQQGVIKGGSNRKGRVGTYEISKVTHGLTVPTDPSSGQPTGRRQHEPLAFTMNVDSSTTQLIAAEITNENLKTCAFSFWRRSSDGAKEIRYLRIDLRDAHVVDYRFTGQPGGPDVVTFRLAYRTIEWTYPLGNLSTTDDWYYTD</sequence>
<keyword evidence="2" id="KW-0732">Signal</keyword>
<evidence type="ECO:0008006" key="5">
    <source>
        <dbReference type="Google" id="ProtNLM"/>
    </source>
</evidence>
<evidence type="ECO:0000313" key="3">
    <source>
        <dbReference type="EMBL" id="GAA5146763.1"/>
    </source>
</evidence>
<dbReference type="PANTHER" id="PTHR34319:SF6">
    <property type="entry name" value="MAJOR EXPORTED PROTEIN"/>
    <property type="match status" value="1"/>
</dbReference>
<dbReference type="SUPFAM" id="SSF141452">
    <property type="entry name" value="Hcp1-like"/>
    <property type="match status" value="1"/>
</dbReference>
<feature type="region of interest" description="Disordered" evidence="1">
    <location>
        <begin position="47"/>
        <end position="66"/>
    </location>
</feature>
<dbReference type="EMBL" id="BAABKG010000002">
    <property type="protein sequence ID" value="GAA5146763.1"/>
    <property type="molecule type" value="Genomic_DNA"/>
</dbReference>
<evidence type="ECO:0000256" key="2">
    <source>
        <dbReference type="SAM" id="SignalP"/>
    </source>
</evidence>
<organism evidence="3 4">
    <name type="scientific">Nocardioides marinquilinus</name>
    <dbReference type="NCBI Taxonomy" id="1210400"/>
    <lineage>
        <taxon>Bacteria</taxon>
        <taxon>Bacillati</taxon>
        <taxon>Actinomycetota</taxon>
        <taxon>Actinomycetes</taxon>
        <taxon>Propionibacteriales</taxon>
        <taxon>Nocardioidaceae</taxon>
        <taxon>Nocardioides</taxon>
    </lineage>
</organism>
<evidence type="ECO:0000256" key="1">
    <source>
        <dbReference type="SAM" id="MobiDB-lite"/>
    </source>
</evidence>
<dbReference type="PANTHER" id="PTHR34319">
    <property type="entry name" value="MAJOR EXPORTED PROTEIN"/>
    <property type="match status" value="1"/>
</dbReference>
<dbReference type="NCBIfam" id="TIGR03344">
    <property type="entry name" value="VI_effect_Hcp1"/>
    <property type="match status" value="1"/>
</dbReference>
<protein>
    <recommendedName>
        <fullName evidence="5">Type VI secretion system tube protein Hcp</fullName>
    </recommendedName>
</protein>
<evidence type="ECO:0000313" key="4">
    <source>
        <dbReference type="Proteomes" id="UP001500221"/>
    </source>
</evidence>
<name>A0ABP9PHW3_9ACTN</name>
<accession>A0ABP9PHW3</accession>
<dbReference type="InterPro" id="IPR052947">
    <property type="entry name" value="T6SS_Hcp1_domain"/>
</dbReference>
<comment type="caution">
    <text evidence="3">The sequence shown here is derived from an EMBL/GenBank/DDBJ whole genome shotgun (WGS) entry which is preliminary data.</text>
</comment>
<feature type="signal peptide" evidence="2">
    <location>
        <begin position="1"/>
        <end position="33"/>
    </location>
</feature>
<keyword evidence="4" id="KW-1185">Reference proteome</keyword>
<dbReference type="Pfam" id="PF05638">
    <property type="entry name" value="T6SS_HCP"/>
    <property type="match status" value="1"/>
</dbReference>
<dbReference type="RefSeq" id="WP_345457247.1">
    <property type="nucleotide sequence ID" value="NZ_BAABKG010000002.1"/>
</dbReference>
<feature type="chain" id="PRO_5046728505" description="Type VI secretion system tube protein Hcp" evidence="2">
    <location>
        <begin position="34"/>
        <end position="199"/>
    </location>
</feature>
<dbReference type="InterPro" id="IPR008514">
    <property type="entry name" value="T6SS_Hcp"/>
</dbReference>
<proteinExistence type="predicted"/>
<gene>
    <name evidence="3" type="ORF">GCM10023340_18140</name>
</gene>
<reference evidence="4" key="1">
    <citation type="journal article" date="2019" name="Int. J. Syst. Evol. Microbiol.">
        <title>The Global Catalogue of Microorganisms (GCM) 10K type strain sequencing project: providing services to taxonomists for standard genome sequencing and annotation.</title>
        <authorList>
            <consortium name="The Broad Institute Genomics Platform"/>
            <consortium name="The Broad Institute Genome Sequencing Center for Infectious Disease"/>
            <person name="Wu L."/>
            <person name="Ma J."/>
        </authorList>
    </citation>
    <scope>NUCLEOTIDE SEQUENCE [LARGE SCALE GENOMIC DNA]</scope>
    <source>
        <strain evidence="4">JCM 18459</strain>
    </source>
</reference>
<dbReference type="Gene3D" id="2.30.110.20">
    <property type="entry name" value="Hcp1-like"/>
    <property type="match status" value="1"/>
</dbReference>